<evidence type="ECO:0000313" key="6">
    <source>
        <dbReference type="Proteomes" id="UP000694570"/>
    </source>
</evidence>
<feature type="compositionally biased region" description="Basic and acidic residues" evidence="2">
    <location>
        <begin position="287"/>
        <end position="296"/>
    </location>
</feature>
<feature type="domain" description="R3H" evidence="3">
    <location>
        <begin position="134"/>
        <end position="197"/>
    </location>
</feature>
<feature type="compositionally biased region" description="Basic and acidic residues" evidence="2">
    <location>
        <begin position="51"/>
        <end position="60"/>
    </location>
</feature>
<dbReference type="Gene3D" id="3.30.1370.50">
    <property type="entry name" value="R3H-like domain"/>
    <property type="match status" value="1"/>
</dbReference>
<dbReference type="SUPFAM" id="SSF82708">
    <property type="entry name" value="R3H domain"/>
    <property type="match status" value="1"/>
</dbReference>
<organism evidence="5 6">
    <name type="scientific">Sus scrofa</name>
    <name type="common">Pig</name>
    <dbReference type="NCBI Taxonomy" id="9823"/>
    <lineage>
        <taxon>Eukaryota</taxon>
        <taxon>Metazoa</taxon>
        <taxon>Chordata</taxon>
        <taxon>Craniata</taxon>
        <taxon>Vertebrata</taxon>
        <taxon>Euteleostomi</taxon>
        <taxon>Mammalia</taxon>
        <taxon>Eutheria</taxon>
        <taxon>Laurasiatheria</taxon>
        <taxon>Artiodactyla</taxon>
        <taxon>Suina</taxon>
        <taxon>Suidae</taxon>
        <taxon>Sus</taxon>
    </lineage>
</organism>
<feature type="compositionally biased region" description="Low complexity" evidence="2">
    <location>
        <begin position="452"/>
        <end position="469"/>
    </location>
</feature>
<dbReference type="FunFam" id="3.30.1370.50:FF:000001">
    <property type="entry name" value="R3H domain-containing protein 2 isoform 1"/>
    <property type="match status" value="1"/>
</dbReference>
<dbReference type="Proteomes" id="UP000694720">
    <property type="component" value="Unplaced"/>
</dbReference>
<dbReference type="Ensembl" id="ENSSSCT00030049886.1">
    <property type="protein sequence ID" value="ENSSSCP00030022662.1"/>
    <property type="gene ID" value="ENSSSCG00030035917.1"/>
</dbReference>
<feature type="compositionally biased region" description="Polar residues" evidence="2">
    <location>
        <begin position="558"/>
        <end position="568"/>
    </location>
</feature>
<dbReference type="AlphaFoldDB" id="A0A8D0WN86"/>
<evidence type="ECO:0000256" key="1">
    <source>
        <dbReference type="ARBA" id="ARBA00022553"/>
    </source>
</evidence>
<dbReference type="SMART" id="SM00393">
    <property type="entry name" value="R3H"/>
    <property type="match status" value="1"/>
</dbReference>
<feature type="region of interest" description="Disordered" evidence="2">
    <location>
        <begin position="1"/>
        <end position="100"/>
    </location>
</feature>
<dbReference type="PROSITE" id="PS51061">
    <property type="entry name" value="R3H"/>
    <property type="match status" value="1"/>
</dbReference>
<dbReference type="Proteomes" id="UP000694570">
    <property type="component" value="Unplaced"/>
</dbReference>
<feature type="domain" description="SUZ" evidence="4">
    <location>
        <begin position="198"/>
        <end position="279"/>
    </location>
</feature>
<feature type="compositionally biased region" description="Pro residues" evidence="2">
    <location>
        <begin position="539"/>
        <end position="549"/>
    </location>
</feature>
<sequence>MSEPGDLSQAIVEEGGPEQETTTPENGVVKSESLDEEEKLELQRRLAAQNQERRKSKESVHLQLSSFPSLQEDDKSRKDDSEREKEKDKNKDKTSEKPKIRMLSKDCSQEYTDSTGIDLHEFLINTLKNNSRDRMILLKMEQEIIDFIGDNNNHYKKFPQMSSYQRMLVHRVAAYFGLDHNVDQTGKSVIINKTGNTRIPEQRFCDHLKDEKGEESQKRFILKRDNSSIDKEDPQSVCSQESLFVENSRLLEDSNICSETYKKRQLFRGNRDSSGRTSGSRQSSSENELKWSDHQRAWSSTDSDSSNRNLKPAMTKTASFGGITVLTRGDSTSSTRSAGKLSKAGSESSSSAGSSGSLSRPHPPLQTTPLVSGVAAGSPGCVSYSENGMGGQVAPSSTSYILLPLEAATGIPPGSILLNPHTGQPFVNPDGSPAIYNPPASQQPLRSTMVGQSQQQPQQQPSPPQQQVQPPQPQMAGPLVTQGLQASSQSVQYPAVPFPTQHLLPVSPTPQFPMREDVATQFGQMNLSRQSSGETAEPPAGPVYPPSLLPQPTQQPSYVITSTGQQLPTGGFSGSGPPISQQVLQPPPSPQGFVQQPPAAQMPVYYYPSGQYPTSTAQQFRPVASIQFSAQRGQQMPQTAQQAGYQPVLSGQQGFQSLMGVQQPPQSQGVMSSQQGTPVQSVMVSYPTMSNYQVPMTQGSQGLPQQSYQQPIMLPNQAGQGSLPATGMPVYCNVTPPTPQNNLRLIGPHCPSSTVPVMSASCRTNCANMSNAGWQVKF</sequence>
<dbReference type="Proteomes" id="UP000694726">
    <property type="component" value="Unplaced"/>
</dbReference>
<feature type="compositionally biased region" description="Polar residues" evidence="2">
    <location>
        <begin position="439"/>
        <end position="451"/>
    </location>
</feature>
<dbReference type="Pfam" id="PF01424">
    <property type="entry name" value="R3H"/>
    <property type="match status" value="1"/>
</dbReference>
<name>A0A8D0WN86_PIG</name>
<dbReference type="Ensembl" id="ENSSSCT00035074901.1">
    <property type="protein sequence ID" value="ENSSSCP00035030436.1"/>
    <property type="gene ID" value="ENSSSCG00035056049.1"/>
</dbReference>
<evidence type="ECO:0000259" key="3">
    <source>
        <dbReference type="PROSITE" id="PS51061"/>
    </source>
</evidence>
<evidence type="ECO:0000259" key="4">
    <source>
        <dbReference type="PROSITE" id="PS51673"/>
    </source>
</evidence>
<feature type="compositionally biased region" description="Basic and acidic residues" evidence="2">
    <location>
        <begin position="72"/>
        <end position="100"/>
    </location>
</feature>
<evidence type="ECO:0000256" key="2">
    <source>
        <dbReference type="SAM" id="MobiDB-lite"/>
    </source>
</evidence>
<dbReference type="PANTHER" id="PTHR15672">
    <property type="entry name" value="CAMP-REGULATED PHOSPHOPROTEIN 21 RELATED R3H DOMAIN CONTAINING PROTEIN"/>
    <property type="match status" value="1"/>
</dbReference>
<reference evidence="5" key="1">
    <citation type="submission" date="2025-05" db="UniProtKB">
        <authorList>
            <consortium name="Ensembl"/>
        </authorList>
    </citation>
    <scope>IDENTIFICATION</scope>
</reference>
<feature type="compositionally biased region" description="Polar residues" evidence="2">
    <location>
        <begin position="297"/>
        <end position="309"/>
    </location>
</feature>
<feature type="compositionally biased region" description="Low complexity" evidence="2">
    <location>
        <begin position="275"/>
        <end position="285"/>
    </location>
</feature>
<feature type="compositionally biased region" description="Low complexity" evidence="2">
    <location>
        <begin position="337"/>
        <end position="359"/>
    </location>
</feature>
<feature type="region of interest" description="Disordered" evidence="2">
    <location>
        <begin position="527"/>
        <end position="596"/>
    </location>
</feature>
<dbReference type="GO" id="GO:0003676">
    <property type="term" value="F:nucleic acid binding"/>
    <property type="evidence" value="ECO:0007669"/>
    <property type="project" value="UniProtKB-UniRule"/>
</dbReference>
<dbReference type="InterPro" id="IPR036867">
    <property type="entry name" value="R3H_dom_sf"/>
</dbReference>
<accession>A0A8D0WN86</accession>
<dbReference type="InterPro" id="IPR024771">
    <property type="entry name" value="SUZ"/>
</dbReference>
<feature type="region of interest" description="Disordered" evidence="2">
    <location>
        <begin position="421"/>
        <end position="488"/>
    </location>
</feature>
<dbReference type="CDD" id="cd02642">
    <property type="entry name" value="R3H_encore_like"/>
    <property type="match status" value="1"/>
</dbReference>
<dbReference type="PANTHER" id="PTHR15672:SF14">
    <property type="entry name" value="CAMP-REGULATED PHOSPHOPROTEIN 21"/>
    <property type="match status" value="1"/>
</dbReference>
<protein>
    <submittedName>
        <fullName evidence="5">cAMP regulated phosphoprotein 21</fullName>
    </submittedName>
</protein>
<dbReference type="PROSITE" id="PS51673">
    <property type="entry name" value="SUZ"/>
    <property type="match status" value="1"/>
</dbReference>
<proteinExistence type="predicted"/>
<evidence type="ECO:0000313" key="5">
    <source>
        <dbReference type="Ensembl" id="ENSSSCP00030022662.1"/>
    </source>
</evidence>
<feature type="region of interest" description="Disordered" evidence="2">
    <location>
        <begin position="266"/>
        <end position="372"/>
    </location>
</feature>
<keyword evidence="1" id="KW-0597">Phosphoprotein</keyword>
<dbReference type="Ensembl" id="ENSSSCT00015108151.1">
    <property type="protein sequence ID" value="ENSSSCP00015045803.1"/>
    <property type="gene ID" value="ENSSSCG00015079641.1"/>
</dbReference>
<dbReference type="InterPro" id="IPR001374">
    <property type="entry name" value="R3H_dom"/>
</dbReference>
<dbReference type="InterPro" id="IPR051937">
    <property type="entry name" value="R3H_domain_containing"/>
</dbReference>